<dbReference type="AlphaFoldDB" id="A0A2M7R6X0"/>
<protein>
    <submittedName>
        <fullName evidence="1">Uncharacterized protein</fullName>
    </submittedName>
</protein>
<evidence type="ECO:0000313" key="1">
    <source>
        <dbReference type="EMBL" id="PIY89167.1"/>
    </source>
</evidence>
<accession>A0A2M7R6X0</accession>
<reference evidence="2" key="1">
    <citation type="submission" date="2017-09" db="EMBL/GenBank/DDBJ databases">
        <title>Depth-based differentiation of microbial function through sediment-hosted aquifers and enrichment of novel symbionts in the deep terrestrial subsurface.</title>
        <authorList>
            <person name="Probst A.J."/>
            <person name="Ladd B."/>
            <person name="Jarett J.K."/>
            <person name="Geller-Mcgrath D.E."/>
            <person name="Sieber C.M.K."/>
            <person name="Emerson J.B."/>
            <person name="Anantharaman K."/>
            <person name="Thomas B.C."/>
            <person name="Malmstrom R."/>
            <person name="Stieglmeier M."/>
            <person name="Klingl A."/>
            <person name="Woyke T."/>
            <person name="Ryan C.M."/>
            <person name="Banfield J.F."/>
        </authorList>
    </citation>
    <scope>NUCLEOTIDE SEQUENCE [LARGE SCALE GENOMIC DNA]</scope>
</reference>
<proteinExistence type="predicted"/>
<comment type="caution">
    <text evidence="1">The sequence shown here is derived from an EMBL/GenBank/DDBJ whole genome shotgun (WGS) entry which is preliminary data.</text>
</comment>
<name>A0A2M7R6X0_9BACT</name>
<sequence length="232" mass="27624">MTIKNFEKRIFLGIAGEKEKDWQDKLNDLNKLKTREAALFLERFDQSQRKKIYRALLNMSIKKIPLCHISNDMEVEELVFLESKFKTEYFTIHESGFGFLDKWKGFYKKLYLEMNTDNYVSPKVEVEKIGGFCVDLAHFKIALTNWTQDFDYIYLRKFRAQYACNHLNGYDNKNNSDLHTVKSLKNFDYLKTLPKFIFGKIIALEVENNISQQIKFKRHLVKLLNNLFSEKN</sequence>
<organism evidence="1 2">
    <name type="scientific">Candidatus Nealsonbacteria bacterium CG_4_10_14_0_8_um_filter_37_14</name>
    <dbReference type="NCBI Taxonomy" id="1974684"/>
    <lineage>
        <taxon>Bacteria</taxon>
        <taxon>Candidatus Nealsoniibacteriota</taxon>
    </lineage>
</organism>
<gene>
    <name evidence="1" type="ORF">COY73_01755</name>
</gene>
<dbReference type="EMBL" id="PFLW01000044">
    <property type="protein sequence ID" value="PIY89167.1"/>
    <property type="molecule type" value="Genomic_DNA"/>
</dbReference>
<evidence type="ECO:0000313" key="2">
    <source>
        <dbReference type="Proteomes" id="UP000230767"/>
    </source>
</evidence>
<dbReference type="Proteomes" id="UP000230767">
    <property type="component" value="Unassembled WGS sequence"/>
</dbReference>